<feature type="non-terminal residue" evidence="11">
    <location>
        <position position="758"/>
    </location>
</feature>
<keyword evidence="12" id="KW-1185">Reference proteome</keyword>
<reference evidence="11 12" key="1">
    <citation type="submission" date="2019-08" db="EMBL/GenBank/DDBJ databases">
        <authorList>
            <person name="Alioto T."/>
            <person name="Alioto T."/>
            <person name="Gomez Garrido J."/>
        </authorList>
    </citation>
    <scope>NUCLEOTIDE SEQUENCE [LARGE SCALE GENOMIC DNA]</scope>
</reference>
<dbReference type="PANTHER" id="PTHR43690:SF18">
    <property type="entry name" value="INSULIN-DEGRADING ENZYME-RELATED"/>
    <property type="match status" value="1"/>
</dbReference>
<dbReference type="Pfam" id="PF16187">
    <property type="entry name" value="Peptidase_M16_M"/>
    <property type="match status" value="1"/>
</dbReference>
<dbReference type="GO" id="GO:0004222">
    <property type="term" value="F:metalloendopeptidase activity"/>
    <property type="evidence" value="ECO:0007669"/>
    <property type="project" value="TreeGrafter"/>
</dbReference>
<evidence type="ECO:0000256" key="6">
    <source>
        <dbReference type="ARBA" id="ARBA00023049"/>
    </source>
</evidence>
<protein>
    <submittedName>
        <fullName evidence="11">Peptidase M16, middle/third domain,Peptidase M16, C-terminal,Metalloenzyme, LuxS/M16 peptidase</fullName>
    </submittedName>
</protein>
<dbReference type="GO" id="GO:0005739">
    <property type="term" value="C:mitochondrion"/>
    <property type="evidence" value="ECO:0007669"/>
    <property type="project" value="TreeGrafter"/>
</dbReference>
<dbReference type="InterPro" id="IPR011765">
    <property type="entry name" value="Pept_M16_N"/>
</dbReference>
<evidence type="ECO:0000313" key="12">
    <source>
        <dbReference type="Proteomes" id="UP000325440"/>
    </source>
</evidence>
<keyword evidence="2" id="KW-0645">Protease</keyword>
<dbReference type="InterPro" id="IPR007863">
    <property type="entry name" value="Peptidase_M16_C"/>
</dbReference>
<accession>A0A5E4NR05</accession>
<feature type="domain" description="Coenzyme PQQ synthesis protein F-like C-terminal lobe" evidence="10">
    <location>
        <begin position="697"/>
        <end position="757"/>
    </location>
</feature>
<gene>
    <name evidence="11" type="ORF">CINCED_3A022791</name>
</gene>
<dbReference type="InterPro" id="IPR011249">
    <property type="entry name" value="Metalloenz_LuxS/M16"/>
</dbReference>
<dbReference type="AlphaFoldDB" id="A0A5E4NR05"/>
<evidence type="ECO:0000259" key="8">
    <source>
        <dbReference type="Pfam" id="PF05193"/>
    </source>
</evidence>
<dbReference type="OrthoDB" id="952271at2759"/>
<dbReference type="GO" id="GO:0043171">
    <property type="term" value="P:peptide catabolic process"/>
    <property type="evidence" value="ECO:0007669"/>
    <property type="project" value="TreeGrafter"/>
</dbReference>
<feature type="domain" description="Peptidase M16 C-terminal" evidence="8">
    <location>
        <begin position="125"/>
        <end position="303"/>
    </location>
</feature>
<feature type="domain" description="Peptidase M16 middle/third" evidence="9">
    <location>
        <begin position="309"/>
        <end position="589"/>
    </location>
</feature>
<dbReference type="GO" id="GO:0046872">
    <property type="term" value="F:metal ion binding"/>
    <property type="evidence" value="ECO:0007669"/>
    <property type="project" value="UniProtKB-KW"/>
</dbReference>
<dbReference type="Pfam" id="PF22456">
    <property type="entry name" value="PqqF-like_C_4"/>
    <property type="match status" value="1"/>
</dbReference>
<dbReference type="EMBL" id="CABPRJ010002508">
    <property type="protein sequence ID" value="VVC46431.1"/>
    <property type="molecule type" value="Genomic_DNA"/>
</dbReference>
<evidence type="ECO:0000256" key="4">
    <source>
        <dbReference type="ARBA" id="ARBA00022801"/>
    </source>
</evidence>
<name>A0A5E4NR05_9HEMI</name>
<evidence type="ECO:0000256" key="1">
    <source>
        <dbReference type="ARBA" id="ARBA00007261"/>
    </source>
</evidence>
<evidence type="ECO:0000313" key="11">
    <source>
        <dbReference type="EMBL" id="VVC46431.1"/>
    </source>
</evidence>
<evidence type="ECO:0000259" key="9">
    <source>
        <dbReference type="Pfam" id="PF16187"/>
    </source>
</evidence>
<dbReference type="FunFam" id="3.30.830.10:FF:000005">
    <property type="entry name" value="nardilysin isoform X1"/>
    <property type="match status" value="1"/>
</dbReference>
<feature type="domain" description="Peptidase M16 N-terminal" evidence="7">
    <location>
        <begin position="1"/>
        <end position="98"/>
    </location>
</feature>
<comment type="similarity">
    <text evidence="1">Belongs to the peptidase M16 family.</text>
</comment>
<keyword evidence="5" id="KW-0862">Zinc</keyword>
<dbReference type="Pfam" id="PF05193">
    <property type="entry name" value="Peptidase_M16_C"/>
    <property type="match status" value="1"/>
</dbReference>
<dbReference type="InterPro" id="IPR054734">
    <property type="entry name" value="PqqF-like_C_4"/>
</dbReference>
<dbReference type="Proteomes" id="UP000325440">
    <property type="component" value="Unassembled WGS sequence"/>
</dbReference>
<dbReference type="Pfam" id="PF00675">
    <property type="entry name" value="Peptidase_M16"/>
    <property type="match status" value="1"/>
</dbReference>
<dbReference type="SUPFAM" id="SSF63411">
    <property type="entry name" value="LuxS/MPP-like metallohydrolase"/>
    <property type="match status" value="4"/>
</dbReference>
<dbReference type="Gene3D" id="3.30.830.10">
    <property type="entry name" value="Metalloenzyme, LuxS/M16 peptidase-like"/>
    <property type="match status" value="4"/>
</dbReference>
<evidence type="ECO:0000256" key="5">
    <source>
        <dbReference type="ARBA" id="ARBA00022833"/>
    </source>
</evidence>
<keyword evidence="4" id="KW-0378">Hydrolase</keyword>
<dbReference type="GO" id="GO:0051603">
    <property type="term" value="P:proteolysis involved in protein catabolic process"/>
    <property type="evidence" value="ECO:0007669"/>
    <property type="project" value="TreeGrafter"/>
</dbReference>
<keyword evidence="3" id="KW-0479">Metal-binding</keyword>
<evidence type="ECO:0000256" key="2">
    <source>
        <dbReference type="ARBA" id="ARBA00022670"/>
    </source>
</evidence>
<evidence type="ECO:0000259" key="10">
    <source>
        <dbReference type="Pfam" id="PF22456"/>
    </source>
</evidence>
<keyword evidence="6" id="KW-0482">Metalloprotease</keyword>
<evidence type="ECO:0000256" key="3">
    <source>
        <dbReference type="ARBA" id="ARBA00022723"/>
    </source>
</evidence>
<dbReference type="InterPro" id="IPR032632">
    <property type="entry name" value="Peptidase_M16_M"/>
</dbReference>
<evidence type="ECO:0000259" key="7">
    <source>
        <dbReference type="Pfam" id="PF00675"/>
    </source>
</evidence>
<proteinExistence type="inferred from homology"/>
<dbReference type="GO" id="GO:0005829">
    <property type="term" value="C:cytosol"/>
    <property type="evidence" value="ECO:0007669"/>
    <property type="project" value="TreeGrafter"/>
</dbReference>
<dbReference type="InterPro" id="IPR050626">
    <property type="entry name" value="Peptidase_M16"/>
</dbReference>
<organism evidence="11 12">
    <name type="scientific">Cinara cedri</name>
    <dbReference type="NCBI Taxonomy" id="506608"/>
    <lineage>
        <taxon>Eukaryota</taxon>
        <taxon>Metazoa</taxon>
        <taxon>Ecdysozoa</taxon>
        <taxon>Arthropoda</taxon>
        <taxon>Hexapoda</taxon>
        <taxon>Insecta</taxon>
        <taxon>Pterygota</taxon>
        <taxon>Neoptera</taxon>
        <taxon>Paraneoptera</taxon>
        <taxon>Hemiptera</taxon>
        <taxon>Sternorrhyncha</taxon>
        <taxon>Aphidomorpha</taxon>
        <taxon>Aphidoidea</taxon>
        <taxon>Aphididae</taxon>
        <taxon>Lachninae</taxon>
        <taxon>Cinara</taxon>
    </lineage>
</organism>
<sequence>MFMGTKKYPAENEFSQFLTQNGGSHNAYTANDHTNFYFSVKTKSLKLSLDMFAQFFLEPLFTTSATEREINAVNSEHENGVADDNRRLKQLRKNTADPNHPFNHFGAGTKETLWDIPNSKNISVRKQLLEFHSKWYSSHLMYLTVLGKEDLNTLEEMVVSLFGDIEKKNVNIPYWPDPIYKEEQLATKTVVVPVKDIRVLSISFLVPEQTKFFKSMPNRYLSALFGHEGNSGILTVLKKRGWSSKLSAGNKFEARGIELFDIDVDLTEQGVDCVDDIIKLIFQYVNMLKREGPQKWFHDENKNISAMQFQFKDKESPLEYVVRLSSRLIKYGLKDVLTAEYIIKEWRPDLIENLLSYFRPENMRVTVVSKVFQNKTDTVDKYYGTSYSISKIPMEVLNHWQEGDLCNDLKMPFINEFIATDFGLVPINTNEPDQPYVIHESFILRSWFKTDTEFRVPKAFVSVDFFNHNVITDPFHCNIMSLFVRLINDNISEYTWDATRAGLHLSIEPSSNGFKILLNGFSHKLHILLKKTIEKLLAFKIDPLRFDILKEEKIRDLKNIAIVQPHNIALIHETVILSETAWTPEELLSSIYDVNVVNIEEFMKQFFSHMFMESLIYGNIDKIKAIELIQIVEKPFLGRDGSRKLLPRQMIRSRQVQLDDGESTLYETTNNYHSSSCVTFNLQCGVQSTLNNMIVNLFNQIVMESCFHTLRTKEQLGYIVFSLVIERQGVLSFQIIVQSERSPMYVDTRIESYIDGVQ</sequence>
<dbReference type="PANTHER" id="PTHR43690">
    <property type="entry name" value="NARDILYSIN"/>
    <property type="match status" value="1"/>
</dbReference>